<dbReference type="SUPFAM" id="SSF49299">
    <property type="entry name" value="PKD domain"/>
    <property type="match status" value="1"/>
</dbReference>
<evidence type="ECO:0000313" key="6">
    <source>
        <dbReference type="EMBL" id="MER2999007.1"/>
    </source>
</evidence>
<dbReference type="PANTHER" id="PTHR33607">
    <property type="entry name" value="ENDONUCLEASE-1"/>
    <property type="match status" value="1"/>
</dbReference>
<dbReference type="GO" id="GO:0004519">
    <property type="term" value="F:endonuclease activity"/>
    <property type="evidence" value="ECO:0007669"/>
    <property type="project" value="UniProtKB-KW"/>
</dbReference>
<dbReference type="Pfam" id="PF04231">
    <property type="entry name" value="Endonuclease_1"/>
    <property type="match status" value="1"/>
</dbReference>
<dbReference type="InterPro" id="IPR044925">
    <property type="entry name" value="His-Me_finger_sf"/>
</dbReference>
<dbReference type="InterPro" id="IPR013783">
    <property type="entry name" value="Ig-like_fold"/>
</dbReference>
<dbReference type="Gene3D" id="2.60.40.10">
    <property type="entry name" value="Immunoglobulins"/>
    <property type="match status" value="3"/>
</dbReference>
<dbReference type="Proteomes" id="UP001476807">
    <property type="component" value="Unassembled WGS sequence"/>
</dbReference>
<keyword evidence="4" id="KW-0732">Signal</keyword>
<evidence type="ECO:0000259" key="5">
    <source>
        <dbReference type="PROSITE" id="PS50093"/>
    </source>
</evidence>
<dbReference type="InterPro" id="IPR026444">
    <property type="entry name" value="Secre_tail"/>
</dbReference>
<dbReference type="InterPro" id="IPR036116">
    <property type="entry name" value="FN3_sf"/>
</dbReference>
<dbReference type="InterPro" id="IPR007346">
    <property type="entry name" value="Endonuclease-I"/>
</dbReference>
<dbReference type="PANTHER" id="PTHR33607:SF2">
    <property type="entry name" value="ENDONUCLEASE-1"/>
    <property type="match status" value="1"/>
</dbReference>
<dbReference type="SUPFAM" id="SSF49265">
    <property type="entry name" value="Fibronectin type III"/>
    <property type="match status" value="1"/>
</dbReference>
<proteinExistence type="inferred from homology"/>
<dbReference type="InterPro" id="IPR044023">
    <property type="entry name" value="Ig_7"/>
</dbReference>
<keyword evidence="3" id="KW-0378">Hydrolase</keyword>
<dbReference type="Pfam" id="PF19408">
    <property type="entry name" value="PKD_6"/>
    <property type="match status" value="1"/>
</dbReference>
<evidence type="ECO:0000256" key="1">
    <source>
        <dbReference type="ARBA" id="ARBA00006429"/>
    </source>
</evidence>
<dbReference type="InterPro" id="IPR003961">
    <property type="entry name" value="FN3_dom"/>
</dbReference>
<comment type="similarity">
    <text evidence="1">Belongs to the EndA/NucM nuclease family.</text>
</comment>
<feature type="domain" description="PKD" evidence="5">
    <location>
        <begin position="735"/>
        <end position="790"/>
    </location>
</feature>
<dbReference type="RefSeq" id="WP_350413552.1">
    <property type="nucleotide sequence ID" value="NZ_JBEOKT010000017.1"/>
</dbReference>
<evidence type="ECO:0000256" key="3">
    <source>
        <dbReference type="ARBA" id="ARBA00022801"/>
    </source>
</evidence>
<sequence>MKRILLAFSILLSATLQLVAQTAPPANLSGNELKTWLKTNWYDGKHNNLSYSTARGKMYNYIDNYDNKVTCVYSGYQETKAYSESNTSTTMSNINCEHSIPQSWFGSSTPMVSDIHHLYPTVIQWNSDRGSDPFAEIPDNTTTKWIRGTTSQTTIPAANISEYSEDTNSQFEPREDHKGNLARTAFYFYTMYPTQAGNITRLADINTLYQWHLQDPVDDRERERNRRTEIAQGNRNPYIDYPELVAKAWGLTPVNCSPATQLTSLTAAQKTTSTITLNWANGSGDRRLIVVKEGSAANLAPTGSYTGINSDFTAATDQGNGNRIVYYNSGSSVTITGLKANTAYYVQAFEACSSDNTYNTTNAPTITVTTPDYACTGVPTAVTAVTSGSVTQSGFNLSWTNGSGDGRIVVVRKGEAPAFKPQAGITYNGASANYATATTLTDGSKLIYNGAGNEVVVAGLEAGSLYFVQVFESCSNGYQYETATAPSLAVTTAAANNPPTGNGNVIAIQNFNGTANDGWVVTSGFSSSTINTGLPDGQRIKTGASLQVSNATKEVVLADVNTTGKQDVYFELYNSSVSVTTGNGFDTGDYLEVYVALNGADFSTTPDIKITGNASDNNIRYGMDGTATITTAAGTPTEKIFTEKLTSPNVLAADKAPSVLRVTIPNGTTSVKAKVNIKNNSSNEVWNVEDVALYAAASAPADCDEFTLEGHAGEDKTLYVGQAVTIGGAAVAGYTYSWSPATGLSDATLANPTITFTTPGTYVYTLAATKEGCVSTDQVTLTVQAITAPTANDVTICAGQTATLTVANAVAEFTYKWYDAETAGTLLHTGVTYTTSQLTATTSYYVEAVNAAGVASTRTKATVNVASGNPEAATITGQNVVCPGETVTYTANAQSGITSYSWSVPEGWTIVSGGNTAQLTVVAGTTAGNVSITVANNCGGSTATDLAVTITTPIADNTISEVQTICAGQAPATINGSAATGGNGTYTYQWQTSTDGTNFVPAAGVNNSQNYSAGALNATTYIRRKVTSGTCGESISAAIKITVNAAPAKPTISQQANQLTASVAGSGYEWAKDGVTIAGATTQTITITEAGSYTVRVQNEAGCYSVISDAVQATVQPTAIEDEIASGVIVAPNPARGKFSISTEVPLQQAEVIITNLLGSVVYRATLPVLQDKLDVDLSRLPAGLYVVQLQAKQLKVVRKVLVTK</sequence>
<dbReference type="EMBL" id="JBEOKT010000017">
    <property type="protein sequence ID" value="MER2999007.1"/>
    <property type="molecule type" value="Genomic_DNA"/>
</dbReference>
<organism evidence="6 7">
    <name type="scientific">Pontibacter populi</name>
    <dbReference type="NCBI Taxonomy" id="890055"/>
    <lineage>
        <taxon>Bacteria</taxon>
        <taxon>Pseudomonadati</taxon>
        <taxon>Bacteroidota</taxon>
        <taxon>Cytophagia</taxon>
        <taxon>Cytophagales</taxon>
        <taxon>Hymenobacteraceae</taxon>
        <taxon>Pontibacter</taxon>
    </lineage>
</organism>
<keyword evidence="6" id="KW-0255">Endonuclease</keyword>
<feature type="chain" id="PRO_5046514168" evidence="4">
    <location>
        <begin position="21"/>
        <end position="1205"/>
    </location>
</feature>
<feature type="signal peptide" evidence="4">
    <location>
        <begin position="1"/>
        <end position="20"/>
    </location>
</feature>
<dbReference type="SMART" id="SM00060">
    <property type="entry name" value="FN3"/>
    <property type="match status" value="2"/>
</dbReference>
<dbReference type="SUPFAM" id="SSF54060">
    <property type="entry name" value="His-Me finger endonucleases"/>
    <property type="match status" value="1"/>
</dbReference>
<dbReference type="Pfam" id="PF18962">
    <property type="entry name" value="Por_Secre_tail"/>
    <property type="match status" value="1"/>
</dbReference>
<protein>
    <submittedName>
        <fullName evidence="6">Endonuclease</fullName>
    </submittedName>
</protein>
<evidence type="ECO:0000256" key="2">
    <source>
        <dbReference type="ARBA" id="ARBA00022722"/>
    </source>
</evidence>
<keyword evidence="2" id="KW-0540">Nuclease</keyword>
<dbReference type="Pfam" id="PF19081">
    <property type="entry name" value="Ig_7"/>
    <property type="match status" value="1"/>
</dbReference>
<dbReference type="InterPro" id="IPR000601">
    <property type="entry name" value="PKD_dom"/>
</dbReference>
<dbReference type="InterPro" id="IPR035986">
    <property type="entry name" value="PKD_dom_sf"/>
</dbReference>
<evidence type="ECO:0000313" key="7">
    <source>
        <dbReference type="Proteomes" id="UP001476807"/>
    </source>
</evidence>
<dbReference type="NCBIfam" id="TIGR04183">
    <property type="entry name" value="Por_Secre_tail"/>
    <property type="match status" value="1"/>
</dbReference>
<reference evidence="6 7" key="1">
    <citation type="submission" date="2024-06" db="EMBL/GenBank/DDBJ databases">
        <title>Pontibacter populi HYL7-15.</title>
        <authorList>
            <person name="Kim M.K."/>
        </authorList>
    </citation>
    <scope>NUCLEOTIDE SEQUENCE [LARGE SCALE GENOMIC DNA]</scope>
    <source>
        <strain evidence="6 7">HYL7-15</strain>
    </source>
</reference>
<comment type="caution">
    <text evidence="6">The sequence shown here is derived from an EMBL/GenBank/DDBJ whole genome shotgun (WGS) entry which is preliminary data.</text>
</comment>
<dbReference type="InterPro" id="IPR045829">
    <property type="entry name" value="PKD_6"/>
</dbReference>
<name>A0ABV1RX84_9BACT</name>
<evidence type="ECO:0000256" key="4">
    <source>
        <dbReference type="SAM" id="SignalP"/>
    </source>
</evidence>
<gene>
    <name evidence="6" type="ORF">ABS362_15745</name>
</gene>
<accession>A0ABV1RX84</accession>
<keyword evidence="7" id="KW-1185">Reference proteome</keyword>
<dbReference type="PROSITE" id="PS50093">
    <property type="entry name" value="PKD"/>
    <property type="match status" value="1"/>
</dbReference>